<comment type="cofactor">
    <cofactor evidence="1">
        <name>Na(+)</name>
        <dbReference type="ChEBI" id="CHEBI:29101"/>
    </cofactor>
</comment>
<dbReference type="Proteomes" id="UP000242999">
    <property type="component" value="Unassembled WGS sequence"/>
</dbReference>
<evidence type="ECO:0000256" key="10">
    <source>
        <dbReference type="ARBA" id="ARBA00023136"/>
    </source>
</evidence>
<dbReference type="PIRSF" id="PIRSF015658">
    <property type="entry name" value="MmdB_OadB"/>
    <property type="match status" value="1"/>
</dbReference>
<proteinExistence type="inferred from homology"/>
<evidence type="ECO:0000313" key="15">
    <source>
        <dbReference type="Proteomes" id="UP000242999"/>
    </source>
</evidence>
<evidence type="ECO:0000256" key="9">
    <source>
        <dbReference type="ARBA" id="ARBA00022989"/>
    </source>
</evidence>
<feature type="transmembrane region" description="Helical" evidence="13">
    <location>
        <begin position="419"/>
        <end position="441"/>
    </location>
</feature>
<evidence type="ECO:0000256" key="12">
    <source>
        <dbReference type="PIRNR" id="PIRNR015658"/>
    </source>
</evidence>
<feature type="transmembrane region" description="Helical" evidence="13">
    <location>
        <begin position="137"/>
        <end position="159"/>
    </location>
</feature>
<comment type="similarity">
    <text evidence="4 12">Belongs to the GcdB/MmdB/OadB family.</text>
</comment>
<evidence type="ECO:0000256" key="11">
    <source>
        <dbReference type="ARBA" id="ARBA00048176"/>
    </source>
</evidence>
<dbReference type="InterPro" id="IPR005661">
    <property type="entry name" value="OadB_MmdB"/>
</dbReference>
<comment type="subunit">
    <text evidence="5 12">Heterotrimer of an alpha, a beta and a gamma subunit.</text>
</comment>
<dbReference type="GO" id="GO:0016829">
    <property type="term" value="F:lyase activity"/>
    <property type="evidence" value="ECO:0007669"/>
    <property type="project" value="InterPro"/>
</dbReference>
<evidence type="ECO:0000256" key="4">
    <source>
        <dbReference type="ARBA" id="ARBA00010924"/>
    </source>
</evidence>
<evidence type="ECO:0000256" key="13">
    <source>
        <dbReference type="SAM" id="Phobius"/>
    </source>
</evidence>
<keyword evidence="12" id="KW-0813">Transport</keyword>
<evidence type="ECO:0000256" key="7">
    <source>
        <dbReference type="ARBA" id="ARBA00022692"/>
    </source>
</evidence>
<comment type="function">
    <text evidence="2 12">Catalyzes the decarboxylation of oxaloacetate coupled to Na(+) translocation.</text>
</comment>
<keyword evidence="7 13" id="KW-0812">Transmembrane</keyword>
<feature type="transmembrane region" description="Helical" evidence="13">
    <location>
        <begin position="323"/>
        <end position="341"/>
    </location>
</feature>
<evidence type="ECO:0000256" key="2">
    <source>
        <dbReference type="ARBA" id="ARBA00003002"/>
    </source>
</evidence>
<reference evidence="15" key="1">
    <citation type="submission" date="2016-10" db="EMBL/GenBank/DDBJ databases">
        <authorList>
            <person name="Varghese N."/>
            <person name="Submissions S."/>
        </authorList>
    </citation>
    <scope>NUCLEOTIDE SEQUENCE [LARGE SCALE GENOMIC DNA]</scope>
    <source>
        <strain evidence="15">DSM 7165</strain>
    </source>
</reference>
<dbReference type="RefSeq" id="WP_093308945.1">
    <property type="nucleotide sequence ID" value="NZ_FNYH01000004.1"/>
</dbReference>
<dbReference type="GO" id="GO:0005886">
    <property type="term" value="C:plasma membrane"/>
    <property type="evidence" value="ECO:0007669"/>
    <property type="project" value="UniProtKB-SubCell"/>
</dbReference>
<keyword evidence="10 12" id="KW-0472">Membrane</keyword>
<feature type="transmembrane region" description="Helical" evidence="13">
    <location>
        <begin position="12"/>
        <end position="35"/>
    </location>
</feature>
<keyword evidence="8" id="KW-1278">Translocase</keyword>
<dbReference type="GO" id="GO:0006814">
    <property type="term" value="P:sodium ion transport"/>
    <property type="evidence" value="ECO:0007669"/>
    <property type="project" value="UniProtKB-UniRule"/>
</dbReference>
<dbReference type="PANTHER" id="PTHR35806">
    <property type="entry name" value="OXALOACETATE DECARBOXYLASE BETA CHAIN 2"/>
    <property type="match status" value="1"/>
</dbReference>
<dbReference type="EC" id="7.2.4.2" evidence="12"/>
<evidence type="ECO:0000256" key="6">
    <source>
        <dbReference type="ARBA" id="ARBA00022475"/>
    </source>
</evidence>
<dbReference type="EMBL" id="FNYH01000004">
    <property type="protein sequence ID" value="SEI55419.1"/>
    <property type="molecule type" value="Genomic_DNA"/>
</dbReference>
<dbReference type="STRING" id="64971.SAMN05421831_10468"/>
<organism evidence="14 15">
    <name type="scientific">Allopseudospirillum japonicum</name>
    <dbReference type="NCBI Taxonomy" id="64971"/>
    <lineage>
        <taxon>Bacteria</taxon>
        <taxon>Pseudomonadati</taxon>
        <taxon>Pseudomonadota</taxon>
        <taxon>Gammaproteobacteria</taxon>
        <taxon>Oceanospirillales</taxon>
        <taxon>Oceanospirillaceae</taxon>
        <taxon>Allopseudospirillum</taxon>
    </lineage>
</organism>
<protein>
    <recommendedName>
        <fullName evidence="12">Oxaloacetate decarboxylase beta chain</fullName>
        <ecNumber evidence="12">7.2.4.2</ecNumber>
    </recommendedName>
</protein>
<feature type="transmembrane region" description="Helical" evidence="13">
    <location>
        <begin position="277"/>
        <end position="303"/>
    </location>
</feature>
<keyword evidence="12" id="KW-0915">Sodium</keyword>
<keyword evidence="12" id="KW-0406">Ion transport</keyword>
<dbReference type="OrthoDB" id="9783838at2"/>
<comment type="subcellular location">
    <subcellularLocation>
        <location evidence="3">Cell membrane</location>
        <topology evidence="3">Multi-pass membrane protein</topology>
    </subcellularLocation>
</comment>
<dbReference type="GO" id="GO:0015451">
    <property type="term" value="F:decarboxylation-driven active transmembrane transporter activity"/>
    <property type="evidence" value="ECO:0007669"/>
    <property type="project" value="UniProtKB-EC"/>
</dbReference>
<gene>
    <name evidence="14" type="ORF">SAMN05421831_10468</name>
</gene>
<feature type="transmembrane region" description="Helical" evidence="13">
    <location>
        <begin position="353"/>
        <end position="375"/>
    </location>
</feature>
<keyword evidence="6 12" id="KW-1003">Cell membrane</keyword>
<dbReference type="Pfam" id="PF03977">
    <property type="entry name" value="OAD_beta"/>
    <property type="match status" value="1"/>
</dbReference>
<dbReference type="NCBIfam" id="TIGR01109">
    <property type="entry name" value="Na_pump_decarbB"/>
    <property type="match status" value="1"/>
</dbReference>
<evidence type="ECO:0000256" key="8">
    <source>
        <dbReference type="ARBA" id="ARBA00022967"/>
    </source>
</evidence>
<sequence length="442" mass="46513">MEKLATLWYGSGIYNLTLGQFVMIFICLGLLYLAIRKNFEPLLLVPIGFGGLLANIPEAGLALNAVENAIHLYDKPQVIQGLIEAFNLSINLDAGKEAVQEALGHFYHGEHITSAQHLLASQIVQDGGYSNGMLYNFYSVAIASGVAPLVIFIGVGAMTDFGPLLANPRTLFLGAAAQFGIFATLFGAILLSSMGLMDFSIQQAAAIGIIGGADGPTSIYVSSILAPELLGAIAVASYSYMALVPLIQPPIMRALTTEEERKIVMTQLRPVSKTEKIVFPLVLLILVALLLPDASPLLGAFCFGNLMRECGVVERLSDTAQNALINITTIFLGLSVGSKLMAEKFLAVETLGILALGMVAFGIGTAAGILMARALNKYTDMTINPLIGSAGVSAVPMAARVSNKLGLESNPHNFLLMHAMGPNVAGVIGSAVAAGVMIKYLG</sequence>
<keyword evidence="15" id="KW-1185">Reference proteome</keyword>
<accession>A0A1H6RHY0</accession>
<evidence type="ECO:0000256" key="1">
    <source>
        <dbReference type="ARBA" id="ARBA00001959"/>
    </source>
</evidence>
<keyword evidence="9 13" id="KW-1133">Transmembrane helix</keyword>
<evidence type="ECO:0000256" key="5">
    <source>
        <dbReference type="ARBA" id="ARBA00011869"/>
    </source>
</evidence>
<evidence type="ECO:0000256" key="3">
    <source>
        <dbReference type="ARBA" id="ARBA00004651"/>
    </source>
</evidence>
<dbReference type="AlphaFoldDB" id="A0A1H6RHY0"/>
<feature type="transmembrane region" description="Helical" evidence="13">
    <location>
        <begin position="171"/>
        <end position="191"/>
    </location>
</feature>
<evidence type="ECO:0000313" key="14">
    <source>
        <dbReference type="EMBL" id="SEI55419.1"/>
    </source>
</evidence>
<comment type="catalytic activity">
    <reaction evidence="11 12">
        <text>oxaloacetate + 2 Na(+)(in) + H(+) = pyruvate + 2 Na(+)(out) + CO2</text>
        <dbReference type="Rhea" id="RHEA:57724"/>
        <dbReference type="ChEBI" id="CHEBI:15361"/>
        <dbReference type="ChEBI" id="CHEBI:15378"/>
        <dbReference type="ChEBI" id="CHEBI:16452"/>
        <dbReference type="ChEBI" id="CHEBI:16526"/>
        <dbReference type="ChEBI" id="CHEBI:29101"/>
        <dbReference type="EC" id="7.2.4.2"/>
    </reaction>
</comment>
<name>A0A1H6RHY0_9GAMM</name>
<keyword evidence="12" id="KW-0739">Sodium transport</keyword>
<dbReference type="PANTHER" id="PTHR35806:SF1">
    <property type="entry name" value="OXALOACETATE DECARBOXYLASE BETA CHAIN 2"/>
    <property type="match status" value="1"/>
</dbReference>